<reference evidence="9 10" key="1">
    <citation type="journal article" date="2018" name="Syst. Appl. Microbiol.">
        <title>A new symbiotic nanoarchaeote (Candidatus Nanoclepta minutus) and its host (Zestosphaera tikiterensis gen. nov., sp. nov.) from a New Zealand hot spring.</title>
        <authorList>
            <person name="St John E."/>
            <person name="Liu Y."/>
            <person name="Podar M."/>
            <person name="Stott M.B."/>
            <person name="Meneghin J."/>
            <person name="Chen Z."/>
            <person name="Lagutin K."/>
            <person name="Mitchell K."/>
            <person name="Reysenbach A.L."/>
        </authorList>
    </citation>
    <scope>NUCLEOTIDE SEQUENCE [LARGE SCALE GENOMIC DNA]</scope>
    <source>
        <strain evidence="9">NZ3</strain>
    </source>
</reference>
<comment type="subcellular location">
    <subcellularLocation>
        <location evidence="1">Membrane</location>
        <topology evidence="1">Multi-pass membrane protein</topology>
    </subcellularLocation>
</comment>
<keyword evidence="4" id="KW-0378">Hydrolase</keyword>
<keyword evidence="6 7" id="KW-0472">Membrane</keyword>
<evidence type="ECO:0000256" key="3">
    <source>
        <dbReference type="ARBA" id="ARBA00022692"/>
    </source>
</evidence>
<dbReference type="Pfam" id="PF01694">
    <property type="entry name" value="Rhomboid"/>
    <property type="match status" value="1"/>
</dbReference>
<dbReference type="InterPro" id="IPR050925">
    <property type="entry name" value="Rhomboid_protease_S54"/>
</dbReference>
<feature type="transmembrane region" description="Helical" evidence="7">
    <location>
        <begin position="171"/>
        <end position="199"/>
    </location>
</feature>
<feature type="transmembrane region" description="Helical" evidence="7">
    <location>
        <begin position="27"/>
        <end position="44"/>
    </location>
</feature>
<evidence type="ECO:0000256" key="6">
    <source>
        <dbReference type="ARBA" id="ARBA00023136"/>
    </source>
</evidence>
<feature type="transmembrane region" description="Helical" evidence="7">
    <location>
        <begin position="138"/>
        <end position="159"/>
    </location>
</feature>
<dbReference type="SUPFAM" id="SSF144091">
    <property type="entry name" value="Rhomboid-like"/>
    <property type="match status" value="1"/>
</dbReference>
<evidence type="ECO:0000256" key="4">
    <source>
        <dbReference type="ARBA" id="ARBA00022801"/>
    </source>
</evidence>
<organism evidence="9 10">
    <name type="scientific">Zestosphaera tikiterensis</name>
    <dbReference type="NCBI Taxonomy" id="1973259"/>
    <lineage>
        <taxon>Archaea</taxon>
        <taxon>Thermoproteota</taxon>
        <taxon>Thermoprotei</taxon>
        <taxon>Desulfurococcales</taxon>
        <taxon>Desulfurococcaceae</taxon>
        <taxon>Zestosphaera</taxon>
    </lineage>
</organism>
<dbReference type="PANTHER" id="PTHR43731:SF14">
    <property type="entry name" value="PRESENILIN-ASSOCIATED RHOMBOID-LIKE PROTEIN, MITOCHONDRIAL"/>
    <property type="match status" value="1"/>
</dbReference>
<name>A0A2R7Y836_9CREN</name>
<dbReference type="Proteomes" id="UP000244093">
    <property type="component" value="Unassembled WGS sequence"/>
</dbReference>
<proteinExistence type="inferred from homology"/>
<accession>A0A2R7Y836</accession>
<comment type="similarity">
    <text evidence="2">Belongs to the peptidase S54 family.</text>
</comment>
<evidence type="ECO:0000313" key="9">
    <source>
        <dbReference type="EMBL" id="PUA33693.1"/>
    </source>
</evidence>
<dbReference type="AlphaFoldDB" id="A0A2R7Y836"/>
<dbReference type="Gene3D" id="1.20.1540.10">
    <property type="entry name" value="Rhomboid-like"/>
    <property type="match status" value="1"/>
</dbReference>
<evidence type="ECO:0000256" key="5">
    <source>
        <dbReference type="ARBA" id="ARBA00022989"/>
    </source>
</evidence>
<keyword evidence="5 7" id="KW-1133">Transmembrane helix</keyword>
<dbReference type="GO" id="GO:0004252">
    <property type="term" value="F:serine-type endopeptidase activity"/>
    <property type="evidence" value="ECO:0007669"/>
    <property type="project" value="InterPro"/>
</dbReference>
<comment type="caution">
    <text evidence="9">The sequence shown here is derived from an EMBL/GenBank/DDBJ whole genome shotgun (WGS) entry which is preliminary data.</text>
</comment>
<evidence type="ECO:0000259" key="8">
    <source>
        <dbReference type="Pfam" id="PF01694"/>
    </source>
</evidence>
<protein>
    <recommendedName>
        <fullName evidence="8">Peptidase S54 rhomboid domain-containing protein</fullName>
    </recommendedName>
</protein>
<dbReference type="GO" id="GO:0016020">
    <property type="term" value="C:membrane"/>
    <property type="evidence" value="ECO:0007669"/>
    <property type="project" value="UniProtKB-SubCell"/>
</dbReference>
<feature type="domain" description="Peptidase S54 rhomboid" evidence="8">
    <location>
        <begin position="71"/>
        <end position="224"/>
    </location>
</feature>
<evidence type="ECO:0000256" key="2">
    <source>
        <dbReference type="ARBA" id="ARBA00009045"/>
    </source>
</evidence>
<dbReference type="InterPro" id="IPR035952">
    <property type="entry name" value="Rhomboid-like_sf"/>
</dbReference>
<feature type="transmembrane region" description="Helical" evidence="7">
    <location>
        <begin position="79"/>
        <end position="99"/>
    </location>
</feature>
<dbReference type="EMBL" id="NBVN01000002">
    <property type="protein sequence ID" value="PUA33693.1"/>
    <property type="molecule type" value="Genomic_DNA"/>
</dbReference>
<dbReference type="PANTHER" id="PTHR43731">
    <property type="entry name" value="RHOMBOID PROTEASE"/>
    <property type="match status" value="1"/>
</dbReference>
<feature type="transmembrane region" description="Helical" evidence="7">
    <location>
        <begin position="205"/>
        <end position="225"/>
    </location>
</feature>
<sequence>MGLKSRIVKALGIPYGEVYYRRTWPKATLSIIVANVIVYLITSYENFFIQLSDYWVNAGGYVPALASDPYQLYRVLTSMFLHGDIFHIFFNMYFLYIFGRAVEDALGHGRYLLLYFASGVAASIFHTAFSLLGGLNSFAIPAVGASGAISGVLGAYLLLYPGTSLSACFIFFFYPVCFSMRAAFYLIFWFATQVIYGYARVAGEVAVFAHAGGFLAGIALLPALINYEKVKTYRMLNYFKRLPFLILTYPKVRGLSHTSKYVLTILMTLVLLGSVYTTYASQNLGEVKTLNIEYSVNGSEIRDYVVLTINAAGVDVSGVPLDSTRILLNRLNGADLLYNESKAGKEVSLTNVRLDAKVRVGNRYVNVVTYIKTFKGLYDSRGFLTYGSGTIETQAIIISGSNVLTGEWLTYDFNIHTQDVALKDLTQVTSFISAVTTLTAIYTVLKKDSDLALVGEE</sequence>
<feature type="transmembrane region" description="Helical" evidence="7">
    <location>
        <begin position="111"/>
        <end position="132"/>
    </location>
</feature>
<keyword evidence="3 7" id="KW-0812">Transmembrane</keyword>
<evidence type="ECO:0000256" key="1">
    <source>
        <dbReference type="ARBA" id="ARBA00004141"/>
    </source>
</evidence>
<evidence type="ECO:0000313" key="10">
    <source>
        <dbReference type="Proteomes" id="UP000244093"/>
    </source>
</evidence>
<gene>
    <name evidence="9" type="ORF">B7O98_04575</name>
</gene>
<dbReference type="InterPro" id="IPR022764">
    <property type="entry name" value="Peptidase_S54_rhomboid_dom"/>
</dbReference>
<dbReference type="FunFam" id="1.20.1540.10:FF:000027">
    <property type="entry name" value="Rhomboid family intramembrane serine protease"/>
    <property type="match status" value="1"/>
</dbReference>
<evidence type="ECO:0000256" key="7">
    <source>
        <dbReference type="SAM" id="Phobius"/>
    </source>
</evidence>
<feature type="transmembrane region" description="Helical" evidence="7">
    <location>
        <begin position="261"/>
        <end position="279"/>
    </location>
</feature>